<evidence type="ECO:0000313" key="1">
    <source>
        <dbReference type="EMBL" id="GFO44538.1"/>
    </source>
</evidence>
<reference evidence="1 2" key="1">
    <citation type="journal article" date="2021" name="Elife">
        <title>Chloroplast acquisition without the gene transfer in kleptoplastic sea slugs, Plakobranchus ocellatus.</title>
        <authorList>
            <person name="Maeda T."/>
            <person name="Takahashi S."/>
            <person name="Yoshida T."/>
            <person name="Shimamura S."/>
            <person name="Takaki Y."/>
            <person name="Nagai Y."/>
            <person name="Toyoda A."/>
            <person name="Suzuki Y."/>
            <person name="Arimoto A."/>
            <person name="Ishii H."/>
            <person name="Satoh N."/>
            <person name="Nishiyama T."/>
            <person name="Hasebe M."/>
            <person name="Maruyama T."/>
            <person name="Minagawa J."/>
            <person name="Obokata J."/>
            <person name="Shigenobu S."/>
        </authorList>
    </citation>
    <scope>NUCLEOTIDE SEQUENCE [LARGE SCALE GENOMIC DNA]</scope>
</reference>
<organism evidence="1 2">
    <name type="scientific">Plakobranchus ocellatus</name>
    <dbReference type="NCBI Taxonomy" id="259542"/>
    <lineage>
        <taxon>Eukaryota</taxon>
        <taxon>Metazoa</taxon>
        <taxon>Spiralia</taxon>
        <taxon>Lophotrochozoa</taxon>
        <taxon>Mollusca</taxon>
        <taxon>Gastropoda</taxon>
        <taxon>Heterobranchia</taxon>
        <taxon>Euthyneura</taxon>
        <taxon>Panpulmonata</taxon>
        <taxon>Sacoglossa</taxon>
        <taxon>Placobranchoidea</taxon>
        <taxon>Plakobranchidae</taxon>
        <taxon>Plakobranchus</taxon>
    </lineage>
</organism>
<dbReference type="Proteomes" id="UP000735302">
    <property type="component" value="Unassembled WGS sequence"/>
</dbReference>
<protein>
    <submittedName>
        <fullName evidence="1">Protein dennd6a-like isoform x1</fullName>
    </submittedName>
</protein>
<keyword evidence="2" id="KW-1185">Reference proteome</keyword>
<comment type="caution">
    <text evidence="1">The sequence shown here is derived from an EMBL/GenBank/DDBJ whole genome shotgun (WGS) entry which is preliminary data.</text>
</comment>
<accession>A0AAV4DJT0</accession>
<dbReference type="EMBL" id="BLXT01007956">
    <property type="protein sequence ID" value="GFO44538.1"/>
    <property type="molecule type" value="Genomic_DNA"/>
</dbReference>
<proteinExistence type="predicted"/>
<evidence type="ECO:0000313" key="2">
    <source>
        <dbReference type="Proteomes" id="UP000735302"/>
    </source>
</evidence>
<sequence>MLDSLSAPIEWLIIPISSPMPASSKPERQPPTRSQRKLAFFQNPEVEEPTELKQPILDLPKAAVVLWGRSIQKHKIRFTTMLNEGESKVFNKLDEIEHSGPNMVVIKEDYKSWCQRQTVYTPLDYDLLHKHIQPIYDRLASLEPLRRCEIKATQNPGESFHHSVWLRCSEKNFHILRRVECALISAAAEQKCGATALSKIKTTFRLEEEQERYCKSVLYYLVHLNKRFDTLKITFPERGHSYMECDRDLALFNKKVDAEVPSDWMEEFGKARTNPLPYNVICASLEDFFAMTNFLKPGPKINATEGIALYNRDKYVRGVKCHDHPHANYIMQ</sequence>
<dbReference type="AlphaFoldDB" id="A0AAV4DJT0"/>
<name>A0AAV4DJT0_9GAST</name>
<gene>
    <name evidence="1" type="ORF">PoB_007104300</name>
</gene>